<feature type="region of interest" description="Disordered" evidence="1">
    <location>
        <begin position="357"/>
        <end position="389"/>
    </location>
</feature>
<keyword evidence="3" id="KW-1185">Reference proteome</keyword>
<reference evidence="2" key="1">
    <citation type="journal article" date="2022" name="Int. J. Mol. Sci.">
        <title>Draft Genome of Tanacetum Coccineum: Genomic Comparison of Closely Related Tanacetum-Family Plants.</title>
        <authorList>
            <person name="Yamashiro T."/>
            <person name="Shiraishi A."/>
            <person name="Nakayama K."/>
            <person name="Satake H."/>
        </authorList>
    </citation>
    <scope>NUCLEOTIDE SEQUENCE</scope>
</reference>
<name>A0ABQ5CW81_9ASTR</name>
<organism evidence="2 3">
    <name type="scientific">Tanacetum coccineum</name>
    <dbReference type="NCBI Taxonomy" id="301880"/>
    <lineage>
        <taxon>Eukaryota</taxon>
        <taxon>Viridiplantae</taxon>
        <taxon>Streptophyta</taxon>
        <taxon>Embryophyta</taxon>
        <taxon>Tracheophyta</taxon>
        <taxon>Spermatophyta</taxon>
        <taxon>Magnoliopsida</taxon>
        <taxon>eudicotyledons</taxon>
        <taxon>Gunneridae</taxon>
        <taxon>Pentapetalae</taxon>
        <taxon>asterids</taxon>
        <taxon>campanulids</taxon>
        <taxon>Asterales</taxon>
        <taxon>Asteraceae</taxon>
        <taxon>Asteroideae</taxon>
        <taxon>Anthemideae</taxon>
        <taxon>Anthemidinae</taxon>
        <taxon>Tanacetum</taxon>
    </lineage>
</organism>
<evidence type="ECO:0000313" key="2">
    <source>
        <dbReference type="EMBL" id="GJT31326.1"/>
    </source>
</evidence>
<feature type="region of interest" description="Disordered" evidence="1">
    <location>
        <begin position="548"/>
        <end position="582"/>
    </location>
</feature>
<feature type="region of interest" description="Disordered" evidence="1">
    <location>
        <begin position="203"/>
        <end position="227"/>
    </location>
</feature>
<feature type="compositionally biased region" description="Low complexity" evidence="1">
    <location>
        <begin position="360"/>
        <end position="372"/>
    </location>
</feature>
<comment type="caution">
    <text evidence="2">The sequence shown here is derived from an EMBL/GenBank/DDBJ whole genome shotgun (WGS) entry which is preliminary data.</text>
</comment>
<evidence type="ECO:0000313" key="3">
    <source>
        <dbReference type="Proteomes" id="UP001151760"/>
    </source>
</evidence>
<gene>
    <name evidence="2" type="ORF">Tco_0911601</name>
</gene>
<protein>
    <submittedName>
        <fullName evidence="2">Uncharacterized protein</fullName>
    </submittedName>
</protein>
<evidence type="ECO:0000256" key="1">
    <source>
        <dbReference type="SAM" id="MobiDB-lite"/>
    </source>
</evidence>
<feature type="compositionally biased region" description="Polar residues" evidence="1">
    <location>
        <begin position="80"/>
        <end position="96"/>
    </location>
</feature>
<feature type="compositionally biased region" description="Basic residues" evidence="1">
    <location>
        <begin position="35"/>
        <end position="44"/>
    </location>
</feature>
<dbReference type="EMBL" id="BQNB010014696">
    <property type="protein sequence ID" value="GJT31326.1"/>
    <property type="molecule type" value="Genomic_DNA"/>
</dbReference>
<sequence length="771" mass="87135">MMVQDQEEVGEGSEMPTDPHHTPTIIQPSTSQPQKKQRSRRSKRKDTPTTNVADEAVNEEMDDSLERAATTATGLEAEQDSGNIDKTQSKATLNEPSSSGTSSGSGPRRQETMGDTIAQTRSENVSKLSNDPLLARGNTLRSGEDRLKLEELMALCTTLQSRVLALETTKTTQATEIASLKKRVKKLERRNKSRTHGLKRLYRVGSSRRVESSEDEGLGEEDASKQGRIADIDANEDIYLVNVQTDEDMFGVNDLDGDEVIVESVDVVKTAEETRSVVEEVTAVTIPVSAATTTTTTTAITDVEMTLAQALAELKSAKPKATTITTTPTLTTTTAATTITAVSTRPRAKGIVIHEQEQAPTPTVSSQQPSQVKVQDKGKGKMVEPEPVKKMSKKELLRLDEELAFKLQAEEEEEERLAREKAQQVEEANIAWDDVQAKIDVDYQLAQRLQAQEQDEFTDAEKARLFVQFLEQRRKHFAAKRAEEKRNRPPTRAQQRSIMFNYLKNIKGWKPKSLKNKSFANIQELFNKAMKRVNTFVDYRTELVEESSKKEEAEIAHESSLKRAGEELEQESSKKQKVDDDKETTELKSLMEVIPDEEEVALDAIPLAVKSPSIVDWKIHKEGKKSYYQIIRADGSLKMYLVFSHMLKSFDREDLETLYKLVKAKYGSTRPVEDLDLVLYGDLKTMFEPHVEDNVWKNQSDYRVLDWKLYDSCGVHSLRKQNVHIHMLVEKRYPLTAPTITDMLNKKLQCDHLSEMAYQLLKLLTKQLKNQ</sequence>
<proteinExistence type="predicted"/>
<accession>A0ABQ5CW81</accession>
<feature type="compositionally biased region" description="Acidic residues" evidence="1">
    <location>
        <begin position="1"/>
        <end position="11"/>
    </location>
</feature>
<reference evidence="2" key="2">
    <citation type="submission" date="2022-01" db="EMBL/GenBank/DDBJ databases">
        <authorList>
            <person name="Yamashiro T."/>
            <person name="Shiraishi A."/>
            <person name="Satake H."/>
            <person name="Nakayama K."/>
        </authorList>
    </citation>
    <scope>NUCLEOTIDE SEQUENCE</scope>
</reference>
<feature type="compositionally biased region" description="Low complexity" evidence="1">
    <location>
        <begin position="97"/>
        <end position="106"/>
    </location>
</feature>
<dbReference type="Proteomes" id="UP001151760">
    <property type="component" value="Unassembled WGS sequence"/>
</dbReference>
<feature type="region of interest" description="Disordered" evidence="1">
    <location>
        <begin position="1"/>
        <end position="116"/>
    </location>
</feature>
<feature type="compositionally biased region" description="Basic and acidic residues" evidence="1">
    <location>
        <begin position="374"/>
        <end position="389"/>
    </location>
</feature>